<evidence type="ECO:0000313" key="1">
    <source>
        <dbReference type="EMBL" id="CAH1957530.1"/>
    </source>
</evidence>
<organism evidence="1 2">
    <name type="scientific">Acanthoscelides obtectus</name>
    <name type="common">Bean weevil</name>
    <name type="synonym">Bruchus obtectus</name>
    <dbReference type="NCBI Taxonomy" id="200917"/>
    <lineage>
        <taxon>Eukaryota</taxon>
        <taxon>Metazoa</taxon>
        <taxon>Ecdysozoa</taxon>
        <taxon>Arthropoda</taxon>
        <taxon>Hexapoda</taxon>
        <taxon>Insecta</taxon>
        <taxon>Pterygota</taxon>
        <taxon>Neoptera</taxon>
        <taxon>Endopterygota</taxon>
        <taxon>Coleoptera</taxon>
        <taxon>Polyphaga</taxon>
        <taxon>Cucujiformia</taxon>
        <taxon>Chrysomeloidea</taxon>
        <taxon>Chrysomelidae</taxon>
        <taxon>Bruchinae</taxon>
        <taxon>Bruchini</taxon>
        <taxon>Acanthoscelides</taxon>
    </lineage>
</organism>
<dbReference type="Proteomes" id="UP001152888">
    <property type="component" value="Unassembled WGS sequence"/>
</dbReference>
<proteinExistence type="predicted"/>
<reference evidence="1" key="1">
    <citation type="submission" date="2022-03" db="EMBL/GenBank/DDBJ databases">
        <authorList>
            <person name="Sayadi A."/>
        </authorList>
    </citation>
    <scope>NUCLEOTIDE SEQUENCE</scope>
</reference>
<accession>A0A9P0JMW0</accession>
<comment type="caution">
    <text evidence="1">The sequence shown here is derived from an EMBL/GenBank/DDBJ whole genome shotgun (WGS) entry which is preliminary data.</text>
</comment>
<gene>
    <name evidence="1" type="ORF">ACAOBT_LOCUS2157</name>
</gene>
<evidence type="ECO:0000313" key="2">
    <source>
        <dbReference type="Proteomes" id="UP001152888"/>
    </source>
</evidence>
<keyword evidence="2" id="KW-1185">Reference proteome</keyword>
<dbReference type="AlphaFoldDB" id="A0A9P0JMW0"/>
<sequence length="80" mass="9215">MRRGKAHHDYDIRNPNPATQSPCYEFLSWCCDKTFVTRRHSFVFVLCPAPVFWILSRQFNCQSKRIAYLSAATAATSDAI</sequence>
<dbReference type="EMBL" id="CAKOFQ010006671">
    <property type="protein sequence ID" value="CAH1957530.1"/>
    <property type="molecule type" value="Genomic_DNA"/>
</dbReference>
<name>A0A9P0JMW0_ACAOB</name>
<protein>
    <submittedName>
        <fullName evidence="1">Uncharacterized protein</fullName>
    </submittedName>
</protein>